<name>A0AAW2GBW4_9HYME</name>
<gene>
    <name evidence="2" type="ORF">PUN28_004542</name>
</gene>
<evidence type="ECO:0000313" key="2">
    <source>
        <dbReference type="EMBL" id="KAL0125503.1"/>
    </source>
</evidence>
<organism evidence="2 3">
    <name type="scientific">Cardiocondyla obscurior</name>
    <dbReference type="NCBI Taxonomy" id="286306"/>
    <lineage>
        <taxon>Eukaryota</taxon>
        <taxon>Metazoa</taxon>
        <taxon>Ecdysozoa</taxon>
        <taxon>Arthropoda</taxon>
        <taxon>Hexapoda</taxon>
        <taxon>Insecta</taxon>
        <taxon>Pterygota</taxon>
        <taxon>Neoptera</taxon>
        <taxon>Endopterygota</taxon>
        <taxon>Hymenoptera</taxon>
        <taxon>Apocrita</taxon>
        <taxon>Aculeata</taxon>
        <taxon>Formicoidea</taxon>
        <taxon>Formicidae</taxon>
        <taxon>Myrmicinae</taxon>
        <taxon>Cardiocondyla</taxon>
    </lineage>
</organism>
<keyword evidence="3" id="KW-1185">Reference proteome</keyword>
<protein>
    <submittedName>
        <fullName evidence="2">Uncharacterized protein</fullName>
    </submittedName>
</protein>
<dbReference type="EMBL" id="JADYXP020000004">
    <property type="protein sequence ID" value="KAL0125503.1"/>
    <property type="molecule type" value="Genomic_DNA"/>
</dbReference>
<reference evidence="2 3" key="1">
    <citation type="submission" date="2023-03" db="EMBL/GenBank/DDBJ databases">
        <title>High recombination rates correlate with genetic variation in Cardiocondyla obscurior ants.</title>
        <authorList>
            <person name="Errbii M."/>
        </authorList>
    </citation>
    <scope>NUCLEOTIDE SEQUENCE [LARGE SCALE GENOMIC DNA]</scope>
    <source>
        <strain evidence="2">Alpha-2009</strain>
        <tissue evidence="2">Whole body</tissue>
    </source>
</reference>
<feature type="region of interest" description="Disordered" evidence="1">
    <location>
        <begin position="1"/>
        <end position="48"/>
    </location>
</feature>
<comment type="caution">
    <text evidence="2">The sequence shown here is derived from an EMBL/GenBank/DDBJ whole genome shotgun (WGS) entry which is preliminary data.</text>
</comment>
<sequence length="115" mass="13540">MHLDGERGAEGRQGQHEAADHRRDPRVAATTRADDQRRGSMGDRGAQRPNLFYRDSFRFILLFKSRHLSTRCPSAARRCARRKHLIIFFPFFLGLWRRISQLRRNSRNVNCASFR</sequence>
<proteinExistence type="predicted"/>
<feature type="compositionally biased region" description="Basic and acidic residues" evidence="1">
    <location>
        <begin position="1"/>
        <end position="41"/>
    </location>
</feature>
<evidence type="ECO:0000256" key="1">
    <source>
        <dbReference type="SAM" id="MobiDB-lite"/>
    </source>
</evidence>
<evidence type="ECO:0000313" key="3">
    <source>
        <dbReference type="Proteomes" id="UP001430953"/>
    </source>
</evidence>
<accession>A0AAW2GBW4</accession>
<dbReference type="Proteomes" id="UP001430953">
    <property type="component" value="Unassembled WGS sequence"/>
</dbReference>
<dbReference type="AlphaFoldDB" id="A0AAW2GBW4"/>